<keyword evidence="1" id="KW-0812">Transmembrane</keyword>
<protein>
    <submittedName>
        <fullName evidence="2">Uncharacterized protein</fullName>
    </submittedName>
</protein>
<evidence type="ECO:0000313" key="2">
    <source>
        <dbReference type="EMBL" id="XCD03785.1"/>
    </source>
</evidence>
<sequence length="87" mass="9012">MLRKKITAIAAVAAAVFSLALTANAEGSGTTLESSMTTVSTSLISSIQSVVNSMVSFIGSALPVILIIVGSVLLITFGLKFFKKFTK</sequence>
<reference evidence="2" key="1">
    <citation type="submission" date="2024-03" db="EMBL/GenBank/DDBJ databases">
        <title>Diverse circular DNA viruses in blood, oral, and fecal samples of captive lemurs.</title>
        <authorList>
            <person name="Paietta E.N."/>
            <person name="Kraberger S."/>
            <person name="Lund M.C."/>
            <person name="Custer J.M."/>
            <person name="Vargas K.M."/>
            <person name="Ehmke E.E."/>
            <person name="Yoder A.D."/>
            <person name="Varsani A."/>
        </authorList>
    </citation>
    <scope>NUCLEOTIDE SEQUENCE</scope>
    <source>
        <strain evidence="2">Duke_21_16</strain>
    </source>
</reference>
<keyword evidence="1" id="KW-1133">Transmembrane helix</keyword>
<organism evidence="2">
    <name type="scientific">Dulem virus 51</name>
    <dbReference type="NCBI Taxonomy" id="3145762"/>
    <lineage>
        <taxon>Viruses</taxon>
        <taxon>Monodnaviria</taxon>
        <taxon>Loebvirae</taxon>
        <taxon>Hofneiviricota</taxon>
        <taxon>Faserviricetes</taxon>
        <taxon>Tubulavirales</taxon>
        <taxon>Inoviridae</taxon>
        <taxon>Inovirus</taxon>
    </lineage>
</organism>
<accession>A0AAU8AV83</accession>
<name>A0AAU8AV83_9VIRU</name>
<dbReference type="EMBL" id="PP511381">
    <property type="protein sequence ID" value="XCD03785.1"/>
    <property type="molecule type" value="Genomic_DNA"/>
</dbReference>
<proteinExistence type="predicted"/>
<keyword evidence="1" id="KW-0472">Membrane</keyword>
<feature type="transmembrane region" description="Helical" evidence="1">
    <location>
        <begin position="49"/>
        <end position="82"/>
    </location>
</feature>
<evidence type="ECO:0000256" key="1">
    <source>
        <dbReference type="SAM" id="Phobius"/>
    </source>
</evidence>